<feature type="transmembrane region" description="Helical" evidence="1">
    <location>
        <begin position="288"/>
        <end position="310"/>
    </location>
</feature>
<gene>
    <name evidence="2" type="primary">Dwil\GK18718</name>
    <name evidence="2" type="ORF">Dwil_GK18718</name>
</gene>
<evidence type="ECO:0000313" key="2">
    <source>
        <dbReference type="EMBL" id="EDW80354.2"/>
    </source>
</evidence>
<dbReference type="eggNOG" id="ENOG502T7W8">
    <property type="taxonomic scope" value="Eukaryota"/>
</dbReference>
<name>B4N7L5_DROWI</name>
<protein>
    <recommendedName>
        <fullName evidence="4">Gustatory receptor</fullName>
    </recommendedName>
</protein>
<feature type="transmembrane region" description="Helical" evidence="1">
    <location>
        <begin position="76"/>
        <end position="99"/>
    </location>
</feature>
<evidence type="ECO:0000313" key="3">
    <source>
        <dbReference type="Proteomes" id="UP000007798"/>
    </source>
</evidence>
<dbReference type="HOGENOM" id="CLU_055703_0_0_1"/>
<proteinExistence type="predicted"/>
<organism evidence="2 3">
    <name type="scientific">Drosophila willistoni</name>
    <name type="common">Fruit fly</name>
    <dbReference type="NCBI Taxonomy" id="7260"/>
    <lineage>
        <taxon>Eukaryota</taxon>
        <taxon>Metazoa</taxon>
        <taxon>Ecdysozoa</taxon>
        <taxon>Arthropoda</taxon>
        <taxon>Hexapoda</taxon>
        <taxon>Insecta</taxon>
        <taxon>Pterygota</taxon>
        <taxon>Neoptera</taxon>
        <taxon>Endopterygota</taxon>
        <taxon>Diptera</taxon>
        <taxon>Brachycera</taxon>
        <taxon>Muscomorpha</taxon>
        <taxon>Ephydroidea</taxon>
        <taxon>Drosophilidae</taxon>
        <taxon>Drosophila</taxon>
        <taxon>Sophophora</taxon>
    </lineage>
</organism>
<dbReference type="InParanoid" id="B4N7L5"/>
<feature type="transmembrane region" description="Helical" evidence="1">
    <location>
        <begin position="154"/>
        <end position="180"/>
    </location>
</feature>
<feature type="transmembrane region" description="Helical" evidence="1">
    <location>
        <begin position="35"/>
        <end position="56"/>
    </location>
</feature>
<accession>B4N7L5</accession>
<dbReference type="OrthoDB" id="7849139at2759"/>
<evidence type="ECO:0008006" key="4">
    <source>
        <dbReference type="Google" id="ProtNLM"/>
    </source>
</evidence>
<feature type="transmembrane region" description="Helical" evidence="1">
    <location>
        <begin position="317"/>
        <end position="335"/>
    </location>
</feature>
<keyword evidence="3" id="KW-1185">Reference proteome</keyword>
<dbReference type="AlphaFoldDB" id="B4N7L5"/>
<dbReference type="Proteomes" id="UP000007798">
    <property type="component" value="Unassembled WGS sequence"/>
</dbReference>
<reference evidence="2 3" key="1">
    <citation type="journal article" date="2007" name="Nature">
        <title>Evolution of genes and genomes on the Drosophila phylogeny.</title>
        <authorList>
            <consortium name="Drosophila 12 Genomes Consortium"/>
            <person name="Clark A.G."/>
            <person name="Eisen M.B."/>
            <person name="Smith D.R."/>
            <person name="Bergman C.M."/>
            <person name="Oliver B."/>
            <person name="Markow T.A."/>
            <person name="Kaufman T.C."/>
            <person name="Kellis M."/>
            <person name="Gelbart W."/>
            <person name="Iyer V.N."/>
            <person name="Pollard D.A."/>
            <person name="Sackton T.B."/>
            <person name="Larracuente A.M."/>
            <person name="Singh N.D."/>
            <person name="Abad J.P."/>
            <person name="Abt D.N."/>
            <person name="Adryan B."/>
            <person name="Aguade M."/>
            <person name="Akashi H."/>
            <person name="Anderson W.W."/>
            <person name="Aquadro C.F."/>
            <person name="Ardell D.H."/>
            <person name="Arguello R."/>
            <person name="Artieri C.G."/>
            <person name="Barbash D.A."/>
            <person name="Barker D."/>
            <person name="Barsanti P."/>
            <person name="Batterham P."/>
            <person name="Batzoglou S."/>
            <person name="Begun D."/>
            <person name="Bhutkar A."/>
            <person name="Blanco E."/>
            <person name="Bosak S.A."/>
            <person name="Bradley R.K."/>
            <person name="Brand A.D."/>
            <person name="Brent M.R."/>
            <person name="Brooks A.N."/>
            <person name="Brown R.H."/>
            <person name="Butlin R.K."/>
            <person name="Caggese C."/>
            <person name="Calvi B.R."/>
            <person name="Bernardo de Carvalho A."/>
            <person name="Caspi A."/>
            <person name="Castrezana S."/>
            <person name="Celniker S.E."/>
            <person name="Chang J.L."/>
            <person name="Chapple C."/>
            <person name="Chatterji S."/>
            <person name="Chinwalla A."/>
            <person name="Civetta A."/>
            <person name="Clifton S.W."/>
            <person name="Comeron J.M."/>
            <person name="Costello J.C."/>
            <person name="Coyne J.A."/>
            <person name="Daub J."/>
            <person name="David R.G."/>
            <person name="Delcher A.L."/>
            <person name="Delehaunty K."/>
            <person name="Do C.B."/>
            <person name="Ebling H."/>
            <person name="Edwards K."/>
            <person name="Eickbush T."/>
            <person name="Evans J.D."/>
            <person name="Filipski A."/>
            <person name="Findeiss S."/>
            <person name="Freyhult E."/>
            <person name="Fulton L."/>
            <person name="Fulton R."/>
            <person name="Garcia A.C."/>
            <person name="Gardiner A."/>
            <person name="Garfield D.A."/>
            <person name="Garvin B.E."/>
            <person name="Gibson G."/>
            <person name="Gilbert D."/>
            <person name="Gnerre S."/>
            <person name="Godfrey J."/>
            <person name="Good R."/>
            <person name="Gotea V."/>
            <person name="Gravely B."/>
            <person name="Greenberg A.J."/>
            <person name="Griffiths-Jones S."/>
            <person name="Gross S."/>
            <person name="Guigo R."/>
            <person name="Gustafson E.A."/>
            <person name="Haerty W."/>
            <person name="Hahn M.W."/>
            <person name="Halligan D.L."/>
            <person name="Halpern A.L."/>
            <person name="Halter G.M."/>
            <person name="Han M.V."/>
            <person name="Heger A."/>
            <person name="Hillier L."/>
            <person name="Hinrichs A.S."/>
            <person name="Holmes I."/>
            <person name="Hoskins R.A."/>
            <person name="Hubisz M.J."/>
            <person name="Hultmark D."/>
            <person name="Huntley M.A."/>
            <person name="Jaffe D.B."/>
            <person name="Jagadeeshan S."/>
            <person name="Jeck W.R."/>
            <person name="Johnson J."/>
            <person name="Jones C.D."/>
            <person name="Jordan W.C."/>
            <person name="Karpen G.H."/>
            <person name="Kataoka E."/>
            <person name="Keightley P.D."/>
            <person name="Kheradpour P."/>
            <person name="Kirkness E.F."/>
            <person name="Koerich L.B."/>
            <person name="Kristiansen K."/>
            <person name="Kudrna D."/>
            <person name="Kulathinal R.J."/>
            <person name="Kumar S."/>
            <person name="Kwok R."/>
            <person name="Lander E."/>
            <person name="Langley C.H."/>
            <person name="Lapoint R."/>
            <person name="Lazzaro B.P."/>
            <person name="Lee S.J."/>
            <person name="Levesque L."/>
            <person name="Li R."/>
            <person name="Lin C.F."/>
            <person name="Lin M.F."/>
            <person name="Lindblad-Toh K."/>
            <person name="Llopart A."/>
            <person name="Long M."/>
            <person name="Low L."/>
            <person name="Lozovsky E."/>
            <person name="Lu J."/>
            <person name="Luo M."/>
            <person name="Machado C.A."/>
            <person name="Makalowski W."/>
            <person name="Marzo M."/>
            <person name="Matsuda M."/>
            <person name="Matzkin L."/>
            <person name="McAllister B."/>
            <person name="McBride C.S."/>
            <person name="McKernan B."/>
            <person name="McKernan K."/>
            <person name="Mendez-Lago M."/>
            <person name="Minx P."/>
            <person name="Mollenhauer M.U."/>
            <person name="Montooth K."/>
            <person name="Mount S.M."/>
            <person name="Mu X."/>
            <person name="Myers E."/>
            <person name="Negre B."/>
            <person name="Newfeld S."/>
            <person name="Nielsen R."/>
            <person name="Noor M.A."/>
            <person name="O'Grady P."/>
            <person name="Pachter L."/>
            <person name="Papaceit M."/>
            <person name="Parisi M.J."/>
            <person name="Parisi M."/>
            <person name="Parts L."/>
            <person name="Pedersen J.S."/>
            <person name="Pesole G."/>
            <person name="Phillippy A.M."/>
            <person name="Ponting C.P."/>
            <person name="Pop M."/>
            <person name="Porcelli D."/>
            <person name="Powell J.R."/>
            <person name="Prohaska S."/>
            <person name="Pruitt K."/>
            <person name="Puig M."/>
            <person name="Quesneville H."/>
            <person name="Ram K.R."/>
            <person name="Rand D."/>
            <person name="Rasmussen M.D."/>
            <person name="Reed L.K."/>
            <person name="Reenan R."/>
            <person name="Reily A."/>
            <person name="Remington K.A."/>
            <person name="Rieger T.T."/>
            <person name="Ritchie M.G."/>
            <person name="Robin C."/>
            <person name="Rogers Y.H."/>
            <person name="Rohde C."/>
            <person name="Rozas J."/>
            <person name="Rubenfield M.J."/>
            <person name="Ruiz A."/>
            <person name="Russo S."/>
            <person name="Salzberg S.L."/>
            <person name="Sanchez-Gracia A."/>
            <person name="Saranga D.J."/>
            <person name="Sato H."/>
            <person name="Schaeffer S.W."/>
            <person name="Schatz M.C."/>
            <person name="Schlenke T."/>
            <person name="Schwartz R."/>
            <person name="Segarra C."/>
            <person name="Singh R.S."/>
            <person name="Sirot L."/>
            <person name="Sirota M."/>
            <person name="Sisneros N.B."/>
            <person name="Smith C.D."/>
            <person name="Smith T.F."/>
            <person name="Spieth J."/>
            <person name="Stage D.E."/>
            <person name="Stark A."/>
            <person name="Stephan W."/>
            <person name="Strausberg R.L."/>
            <person name="Strempel S."/>
            <person name="Sturgill D."/>
            <person name="Sutton G."/>
            <person name="Sutton G.G."/>
            <person name="Tao W."/>
            <person name="Teichmann S."/>
            <person name="Tobari Y.N."/>
            <person name="Tomimura Y."/>
            <person name="Tsolas J.M."/>
            <person name="Valente V.L."/>
            <person name="Venter E."/>
            <person name="Venter J.C."/>
            <person name="Vicario S."/>
            <person name="Vieira F.G."/>
            <person name="Vilella A.J."/>
            <person name="Villasante A."/>
            <person name="Walenz B."/>
            <person name="Wang J."/>
            <person name="Wasserman M."/>
            <person name="Watts T."/>
            <person name="Wilson D."/>
            <person name="Wilson R.K."/>
            <person name="Wing R.A."/>
            <person name="Wolfner M.F."/>
            <person name="Wong A."/>
            <person name="Wong G.K."/>
            <person name="Wu C.I."/>
            <person name="Wu G."/>
            <person name="Yamamoto D."/>
            <person name="Yang H.P."/>
            <person name="Yang S.P."/>
            <person name="Yorke J.A."/>
            <person name="Yoshida K."/>
            <person name="Zdobnov E."/>
            <person name="Zhang P."/>
            <person name="Zhang Y."/>
            <person name="Zimin A.V."/>
            <person name="Baldwin J."/>
            <person name="Abdouelleil A."/>
            <person name="Abdulkadir J."/>
            <person name="Abebe A."/>
            <person name="Abera B."/>
            <person name="Abreu J."/>
            <person name="Acer S.C."/>
            <person name="Aftuck L."/>
            <person name="Alexander A."/>
            <person name="An P."/>
            <person name="Anderson E."/>
            <person name="Anderson S."/>
            <person name="Arachi H."/>
            <person name="Azer M."/>
            <person name="Bachantsang P."/>
            <person name="Barry A."/>
            <person name="Bayul T."/>
            <person name="Berlin A."/>
            <person name="Bessette D."/>
            <person name="Bloom T."/>
            <person name="Blye J."/>
            <person name="Boguslavskiy L."/>
            <person name="Bonnet C."/>
            <person name="Boukhgalter B."/>
            <person name="Bourzgui I."/>
            <person name="Brown A."/>
            <person name="Cahill P."/>
            <person name="Channer S."/>
            <person name="Cheshatsang Y."/>
            <person name="Chuda L."/>
            <person name="Citroen M."/>
            <person name="Collymore A."/>
            <person name="Cooke P."/>
            <person name="Costello M."/>
            <person name="D'Aco K."/>
            <person name="Daza R."/>
            <person name="De Haan G."/>
            <person name="DeGray S."/>
            <person name="DeMaso C."/>
            <person name="Dhargay N."/>
            <person name="Dooley K."/>
            <person name="Dooley E."/>
            <person name="Doricent M."/>
            <person name="Dorje P."/>
            <person name="Dorjee K."/>
            <person name="Dupes A."/>
            <person name="Elong R."/>
            <person name="Falk J."/>
            <person name="Farina A."/>
            <person name="Faro S."/>
            <person name="Ferguson D."/>
            <person name="Fisher S."/>
            <person name="Foley C.D."/>
            <person name="Franke A."/>
            <person name="Friedrich D."/>
            <person name="Gadbois L."/>
            <person name="Gearin G."/>
            <person name="Gearin C.R."/>
            <person name="Giannoukos G."/>
            <person name="Goode T."/>
            <person name="Graham J."/>
            <person name="Grandbois E."/>
            <person name="Grewal S."/>
            <person name="Gyaltsen K."/>
            <person name="Hafez N."/>
            <person name="Hagos B."/>
            <person name="Hall J."/>
            <person name="Henson C."/>
            <person name="Hollinger A."/>
            <person name="Honan T."/>
            <person name="Huard M.D."/>
            <person name="Hughes L."/>
            <person name="Hurhula B."/>
            <person name="Husby M.E."/>
            <person name="Kamat A."/>
            <person name="Kanga B."/>
            <person name="Kashin S."/>
            <person name="Khazanovich D."/>
            <person name="Kisner P."/>
            <person name="Lance K."/>
            <person name="Lara M."/>
            <person name="Lee W."/>
            <person name="Lennon N."/>
            <person name="Letendre F."/>
            <person name="LeVine R."/>
            <person name="Lipovsky A."/>
            <person name="Liu X."/>
            <person name="Liu J."/>
            <person name="Liu S."/>
            <person name="Lokyitsang T."/>
            <person name="Lokyitsang Y."/>
            <person name="Lubonja R."/>
            <person name="Lui A."/>
            <person name="MacDonald P."/>
            <person name="Magnisalis V."/>
            <person name="Maru K."/>
            <person name="Matthews C."/>
            <person name="McCusker W."/>
            <person name="McDonough S."/>
            <person name="Mehta T."/>
            <person name="Meldrim J."/>
            <person name="Meneus L."/>
            <person name="Mihai O."/>
            <person name="Mihalev A."/>
            <person name="Mihova T."/>
            <person name="Mittelman R."/>
            <person name="Mlenga V."/>
            <person name="Montmayeur A."/>
            <person name="Mulrain L."/>
            <person name="Navidi A."/>
            <person name="Naylor J."/>
            <person name="Negash T."/>
            <person name="Nguyen T."/>
            <person name="Nguyen N."/>
            <person name="Nicol R."/>
            <person name="Norbu C."/>
            <person name="Norbu N."/>
            <person name="Novod N."/>
            <person name="O'Neill B."/>
            <person name="Osman S."/>
            <person name="Markiewicz E."/>
            <person name="Oyono O.L."/>
            <person name="Patti C."/>
            <person name="Phunkhang P."/>
            <person name="Pierre F."/>
            <person name="Priest M."/>
            <person name="Raghuraman S."/>
            <person name="Rege F."/>
            <person name="Reyes R."/>
            <person name="Rise C."/>
            <person name="Rogov P."/>
            <person name="Ross K."/>
            <person name="Ryan E."/>
            <person name="Settipalli S."/>
            <person name="Shea T."/>
            <person name="Sherpa N."/>
            <person name="Shi L."/>
            <person name="Shih D."/>
            <person name="Sparrow T."/>
            <person name="Spaulding J."/>
            <person name="Stalker J."/>
            <person name="Stange-Thomann N."/>
            <person name="Stavropoulos S."/>
            <person name="Stone C."/>
            <person name="Strader C."/>
            <person name="Tesfaye S."/>
            <person name="Thomson T."/>
            <person name="Thoulutsang Y."/>
            <person name="Thoulutsang D."/>
            <person name="Topham K."/>
            <person name="Topping I."/>
            <person name="Tsamla T."/>
            <person name="Vassiliev H."/>
            <person name="Vo A."/>
            <person name="Wangchuk T."/>
            <person name="Wangdi T."/>
            <person name="Weiand M."/>
            <person name="Wilkinson J."/>
            <person name="Wilson A."/>
            <person name="Yadav S."/>
            <person name="Young G."/>
            <person name="Yu Q."/>
            <person name="Zembek L."/>
            <person name="Zhong D."/>
            <person name="Zimmer A."/>
            <person name="Zwirko Z."/>
            <person name="Jaffe D.B."/>
            <person name="Alvarez P."/>
            <person name="Brockman W."/>
            <person name="Butler J."/>
            <person name="Chin C."/>
            <person name="Gnerre S."/>
            <person name="Grabherr M."/>
            <person name="Kleber M."/>
            <person name="Mauceli E."/>
            <person name="MacCallum I."/>
        </authorList>
    </citation>
    <scope>NUCLEOTIDE SEQUENCE [LARGE SCALE GENOMIC DNA]</scope>
    <source>
        <strain evidence="3">Tucson 14030-0811.24</strain>
    </source>
</reference>
<sequence>MNYSRVLRATNILLILTGYQLHWFDRKSRRFEISLIAVVNVFVLGCLYAACFAQHFRPSSMLKVLHDVSPLLYGLTRVQLMLGLKVFAYAIYSSARAVVGINSLIESFPADGRALNKAESIAYGFLGSTLSVLFGFGVYIAYKMDFKLPLLQEAMIGMALFLPHLALGGSVRLYCILAWLSCVRLKQLKREVVEEFSTNLKRDEADSASTSFSISQPPVTRSNSDGLELKRRQLESLRNRFNFFFRDMQFSLLFLCTINANCLLSGAYSYVNFTNSWHLLFEERKQRIFYAANASIYACIGCDYMCLLLAQVLMEKELLLLQCLTIALVIVFHYLNDEIIQLKEQLESMNDE</sequence>
<dbReference type="KEGG" id="dwi:6646703"/>
<feature type="transmembrane region" description="Helical" evidence="1">
    <location>
        <begin position="250"/>
        <end position="268"/>
    </location>
</feature>
<keyword evidence="1" id="KW-1133">Transmembrane helix</keyword>
<dbReference type="EMBL" id="CH964214">
    <property type="protein sequence ID" value="EDW80354.2"/>
    <property type="molecule type" value="Genomic_DNA"/>
</dbReference>
<evidence type="ECO:0000256" key="1">
    <source>
        <dbReference type="SAM" id="Phobius"/>
    </source>
</evidence>
<keyword evidence="1" id="KW-0812">Transmembrane</keyword>
<feature type="transmembrane region" description="Helical" evidence="1">
    <location>
        <begin position="120"/>
        <end position="142"/>
    </location>
</feature>
<keyword evidence="1" id="KW-0472">Membrane</keyword>